<keyword evidence="1" id="KW-0472">Membrane</keyword>
<name>A0ABY7KTY5_9ACTN</name>
<accession>A0ABY7KTY5</accession>
<keyword evidence="1" id="KW-1133">Transmembrane helix</keyword>
<dbReference type="Proteomes" id="UP001164439">
    <property type="component" value="Chromosome"/>
</dbReference>
<keyword evidence="3" id="KW-1185">Reference proteome</keyword>
<feature type="transmembrane region" description="Helical" evidence="1">
    <location>
        <begin position="35"/>
        <end position="54"/>
    </location>
</feature>
<protein>
    <submittedName>
        <fullName evidence="2">Uncharacterized protein</fullName>
    </submittedName>
</protein>
<dbReference type="EMBL" id="CP114413">
    <property type="protein sequence ID" value="WAZ26557.1"/>
    <property type="molecule type" value="Genomic_DNA"/>
</dbReference>
<dbReference type="RefSeq" id="WP_269664042.1">
    <property type="nucleotide sequence ID" value="NZ_CP114413.1"/>
</dbReference>
<keyword evidence="1" id="KW-0812">Transmembrane</keyword>
<proteinExistence type="predicted"/>
<reference evidence="2" key="1">
    <citation type="submission" date="2022-12" db="EMBL/GenBank/DDBJ databases">
        <authorList>
            <person name="Ruckert C."/>
            <person name="Busche T."/>
            <person name="Kalinowski J."/>
            <person name="Wittmann C."/>
        </authorList>
    </citation>
    <scope>NUCLEOTIDE SEQUENCE</scope>
    <source>
        <strain evidence="2">DSM 40467</strain>
    </source>
</reference>
<gene>
    <name evidence="2" type="ORF">STRCI_008148</name>
</gene>
<sequence>MTSREAAAMAQWNTERQTWVPDVHGPPPGLRGSRVLLLALVAALLCAGLGYGAWTLLQDIDWGSDEPVPGVSLSQAHVGVS</sequence>
<evidence type="ECO:0000256" key="1">
    <source>
        <dbReference type="SAM" id="Phobius"/>
    </source>
</evidence>
<evidence type="ECO:0000313" key="3">
    <source>
        <dbReference type="Proteomes" id="UP001164439"/>
    </source>
</evidence>
<evidence type="ECO:0000313" key="2">
    <source>
        <dbReference type="EMBL" id="WAZ26557.1"/>
    </source>
</evidence>
<organism evidence="2 3">
    <name type="scientific">Streptomyces cinnabarinus</name>
    <dbReference type="NCBI Taxonomy" id="67287"/>
    <lineage>
        <taxon>Bacteria</taxon>
        <taxon>Bacillati</taxon>
        <taxon>Actinomycetota</taxon>
        <taxon>Actinomycetes</taxon>
        <taxon>Kitasatosporales</taxon>
        <taxon>Streptomycetaceae</taxon>
        <taxon>Streptomyces</taxon>
    </lineage>
</organism>